<dbReference type="VEuPathDB" id="VectorBase:LLONM1_007250"/>
<organism evidence="6">
    <name type="scientific">Lutzomyia longipalpis</name>
    <name type="common">Sand fly</name>
    <dbReference type="NCBI Taxonomy" id="7200"/>
    <lineage>
        <taxon>Eukaryota</taxon>
        <taxon>Metazoa</taxon>
        <taxon>Ecdysozoa</taxon>
        <taxon>Arthropoda</taxon>
        <taxon>Hexapoda</taxon>
        <taxon>Insecta</taxon>
        <taxon>Pterygota</taxon>
        <taxon>Neoptera</taxon>
        <taxon>Endopterygota</taxon>
        <taxon>Diptera</taxon>
        <taxon>Nematocera</taxon>
        <taxon>Psychodoidea</taxon>
        <taxon>Psychodidae</taxon>
        <taxon>Lutzomyia</taxon>
        <taxon>Lutzomyia</taxon>
    </lineage>
</organism>
<dbReference type="GO" id="GO:0005886">
    <property type="term" value="C:plasma membrane"/>
    <property type="evidence" value="ECO:0007669"/>
    <property type="project" value="TreeGrafter"/>
</dbReference>
<keyword evidence="3 5" id="KW-1133">Transmembrane helix</keyword>
<feature type="transmembrane region" description="Helical" evidence="5">
    <location>
        <begin position="292"/>
        <end position="313"/>
    </location>
</feature>
<dbReference type="InterPro" id="IPR003689">
    <property type="entry name" value="ZIP"/>
</dbReference>
<dbReference type="Pfam" id="PF02535">
    <property type="entry name" value="Zip"/>
    <property type="match status" value="1"/>
</dbReference>
<dbReference type="RefSeq" id="XP_055695606.1">
    <property type="nucleotide sequence ID" value="XM_055839631.1"/>
</dbReference>
<accession>A0A7G3AHK9</accession>
<protein>
    <submittedName>
        <fullName evidence="6">Putative fe2+/zn2+ regulated transporter</fullName>
    </submittedName>
</protein>
<evidence type="ECO:0000256" key="3">
    <source>
        <dbReference type="ARBA" id="ARBA00022989"/>
    </source>
</evidence>
<feature type="transmembrane region" description="Helical" evidence="5">
    <location>
        <begin position="52"/>
        <end position="72"/>
    </location>
</feature>
<dbReference type="GeneID" id="129797246"/>
<dbReference type="EMBL" id="GITU01003082">
    <property type="protein sequence ID" value="MBC1171785.1"/>
    <property type="molecule type" value="Transcribed_RNA"/>
</dbReference>
<feature type="transmembrane region" description="Helical" evidence="5">
    <location>
        <begin position="265"/>
        <end position="286"/>
    </location>
</feature>
<evidence type="ECO:0000313" key="6">
    <source>
        <dbReference type="EMBL" id="MBC1171785.1"/>
    </source>
</evidence>
<dbReference type="PANTHER" id="PTHR11040">
    <property type="entry name" value="ZINC/IRON TRANSPORTER"/>
    <property type="match status" value="1"/>
</dbReference>
<feature type="transmembrane region" description="Helical" evidence="5">
    <location>
        <begin position="84"/>
        <end position="105"/>
    </location>
</feature>
<dbReference type="GO" id="GO:0005385">
    <property type="term" value="F:zinc ion transmembrane transporter activity"/>
    <property type="evidence" value="ECO:0007669"/>
    <property type="project" value="TreeGrafter"/>
</dbReference>
<reference evidence="6" key="1">
    <citation type="journal article" date="2020" name="BMC">
        <title>Leishmania infection induces a limited differential gene expression in the sand fly midgut.</title>
        <authorList>
            <person name="Coutinho-Abreu I.V."/>
            <person name="Serafim T.D."/>
            <person name="Meneses C."/>
            <person name="Kamhawi S."/>
            <person name="Oliveira F."/>
            <person name="Valenzuela J.G."/>
        </authorList>
    </citation>
    <scope>NUCLEOTIDE SEQUENCE</scope>
    <source>
        <strain evidence="6">Jacobina</strain>
        <tissue evidence="6">Midgut</tissue>
    </source>
</reference>
<dbReference type="CTD" id="41847"/>
<keyword evidence="4 5" id="KW-0472">Membrane</keyword>
<comment type="subcellular location">
    <subcellularLocation>
        <location evidence="1">Membrane</location>
        <topology evidence="1">Multi-pass membrane protein</topology>
    </subcellularLocation>
</comment>
<proteinExistence type="predicted"/>
<evidence type="ECO:0000256" key="1">
    <source>
        <dbReference type="ARBA" id="ARBA00004141"/>
    </source>
</evidence>
<sequence length="355" mass="38273">MDIVIVKPTNLAMSPDHTKILAMFVLGAGSFFIGMLPAWLSRRQQRNHPLLISVLLCFGAGVLLATSLVHMLPEVSEKLPRYSQIILCLGFFIVYAVDELVHFFCGEAIQHRHQDAHNGGPEARIAVPNYQATAPAIEQSSAFASAPSTSCETQSLLPRHSAAGSQGAREEGSLRECLHRDEVANSRICHVSHAQPCEETLTGHLGLLCALSLHSLLEGLAIGIQDSASKVILLVGAVAAHKYVVGFCLGVELNANSRSTVRSHFFAILIFAFGSVAGIGIGMALVDLQSAWSVTSIPILQGLAAGTLLYVTVCEVMPREKARWHQRRRSAGLAQFLAVIIGFIILTAMTMFITE</sequence>
<evidence type="ECO:0000256" key="2">
    <source>
        <dbReference type="ARBA" id="ARBA00022692"/>
    </source>
</evidence>
<feature type="transmembrane region" description="Helical" evidence="5">
    <location>
        <begin position="20"/>
        <end position="40"/>
    </location>
</feature>
<dbReference type="PANTHER" id="PTHR11040:SF169">
    <property type="entry name" value="FI24038P1"/>
    <property type="match status" value="1"/>
</dbReference>
<feature type="transmembrane region" description="Helical" evidence="5">
    <location>
        <begin position="333"/>
        <end position="353"/>
    </location>
</feature>
<dbReference type="AlphaFoldDB" id="A0A7G3AHK9"/>
<evidence type="ECO:0000256" key="5">
    <source>
        <dbReference type="SAM" id="Phobius"/>
    </source>
</evidence>
<evidence type="ECO:0000256" key="4">
    <source>
        <dbReference type="ARBA" id="ARBA00023136"/>
    </source>
</evidence>
<name>A0A7G3AHK9_LUTLO</name>
<keyword evidence="2 5" id="KW-0812">Transmembrane</keyword>